<name>A0A6B0UPW7_IXORI</name>
<proteinExistence type="predicted"/>
<dbReference type="EMBL" id="GIFC01009797">
    <property type="protein sequence ID" value="MXU91880.1"/>
    <property type="molecule type" value="Transcribed_RNA"/>
</dbReference>
<reference evidence="1" key="1">
    <citation type="submission" date="2019-12" db="EMBL/GenBank/DDBJ databases">
        <title>An insight into the sialome of adult female Ixodes ricinus ticks feeding for 6 days.</title>
        <authorList>
            <person name="Perner J."/>
            <person name="Ribeiro J.M.C."/>
        </authorList>
    </citation>
    <scope>NUCLEOTIDE SEQUENCE</scope>
    <source>
        <strain evidence="1">Semi-engorged</strain>
        <tissue evidence="1">Salivary glands</tissue>
    </source>
</reference>
<organism evidence="1">
    <name type="scientific">Ixodes ricinus</name>
    <name type="common">Common tick</name>
    <name type="synonym">Acarus ricinus</name>
    <dbReference type="NCBI Taxonomy" id="34613"/>
    <lineage>
        <taxon>Eukaryota</taxon>
        <taxon>Metazoa</taxon>
        <taxon>Ecdysozoa</taxon>
        <taxon>Arthropoda</taxon>
        <taxon>Chelicerata</taxon>
        <taxon>Arachnida</taxon>
        <taxon>Acari</taxon>
        <taxon>Parasitiformes</taxon>
        <taxon>Ixodida</taxon>
        <taxon>Ixodoidea</taxon>
        <taxon>Ixodidae</taxon>
        <taxon>Ixodinae</taxon>
        <taxon>Ixodes</taxon>
    </lineage>
</organism>
<protein>
    <submittedName>
        <fullName evidence="1">Putative secreted protein</fullName>
    </submittedName>
</protein>
<evidence type="ECO:0000313" key="1">
    <source>
        <dbReference type="EMBL" id="MXU91880.1"/>
    </source>
</evidence>
<accession>A0A6B0UPW7</accession>
<sequence>MRSVTITYTASLALSKFSTLIAAAMSDCYQEMLEAVHFDCAPLATSSSDDELRTNSPWSPSFGDISQVHAGLKVNGVGAIARIAFGLPSCVSGFFRTAARRAWAIMGAPKMRERSWSRGLWTPWCD</sequence>
<dbReference type="AlphaFoldDB" id="A0A6B0UPW7"/>